<organism evidence="2">
    <name type="scientific">Pseudogymnoascus destructans</name>
    <dbReference type="NCBI Taxonomy" id="655981"/>
    <lineage>
        <taxon>Eukaryota</taxon>
        <taxon>Fungi</taxon>
        <taxon>Dikarya</taxon>
        <taxon>Ascomycota</taxon>
        <taxon>Pezizomycotina</taxon>
        <taxon>Leotiomycetes</taxon>
        <taxon>Thelebolales</taxon>
        <taxon>Thelebolaceae</taxon>
        <taxon>Pseudogymnoascus</taxon>
    </lineage>
</organism>
<proteinExistence type="predicted"/>
<feature type="compositionally biased region" description="Basic and acidic residues" evidence="1">
    <location>
        <begin position="25"/>
        <end position="34"/>
    </location>
</feature>
<dbReference type="EMBL" id="KV441402">
    <property type="protein sequence ID" value="OAF56758.1"/>
    <property type="molecule type" value="Genomic_DNA"/>
</dbReference>
<name>A0A177A3L2_9PEZI</name>
<sequence length="54" mass="5869">MPWSMAKGDEESVARVIRAAAERQLKDREERKAMESSTSGISQARMESAGDVAG</sequence>
<protein>
    <submittedName>
        <fullName evidence="2">Uncharacterized protein</fullName>
    </submittedName>
</protein>
<evidence type="ECO:0000313" key="2">
    <source>
        <dbReference type="EMBL" id="OAF56758.1"/>
    </source>
</evidence>
<evidence type="ECO:0000256" key="1">
    <source>
        <dbReference type="SAM" id="MobiDB-lite"/>
    </source>
</evidence>
<reference evidence="2" key="1">
    <citation type="submission" date="2016-03" db="EMBL/GenBank/DDBJ databases">
        <title>Updated assembly of Pseudogymnoascus destructans, the fungus causing white-nose syndrome of bats.</title>
        <authorList>
            <person name="Palmer J.M."/>
            <person name="Drees K.P."/>
            <person name="Foster J.T."/>
            <person name="Lindner D.L."/>
        </authorList>
    </citation>
    <scope>NUCLEOTIDE SEQUENCE [LARGE SCALE GENOMIC DNA]</scope>
    <source>
        <strain evidence="2">20631-21</strain>
    </source>
</reference>
<dbReference type="GeneID" id="36290163"/>
<gene>
    <name evidence="2" type="ORF">VC83_07113</name>
</gene>
<dbReference type="AlphaFoldDB" id="A0A177A3L2"/>
<dbReference type="RefSeq" id="XP_024322050.1">
    <property type="nucleotide sequence ID" value="XM_024470691.1"/>
</dbReference>
<feature type="region of interest" description="Disordered" evidence="1">
    <location>
        <begin position="25"/>
        <end position="54"/>
    </location>
</feature>
<dbReference type="Proteomes" id="UP000077154">
    <property type="component" value="Unassembled WGS sequence"/>
</dbReference>
<accession>A0A177A3L2</accession>